<dbReference type="PANTHER" id="PTHR11686:SF9">
    <property type="entry name" value="RE13973P"/>
    <property type="match status" value="1"/>
</dbReference>
<dbReference type="PRINTS" id="PR01210">
    <property type="entry name" value="GGTRANSPTASE"/>
</dbReference>
<dbReference type="Pfam" id="PF01019">
    <property type="entry name" value="G_glu_transpept"/>
    <property type="match status" value="1"/>
</dbReference>
<organism evidence="3 4">
    <name type="scientific">Caenorhabditis japonica</name>
    <dbReference type="NCBI Taxonomy" id="281687"/>
    <lineage>
        <taxon>Eukaryota</taxon>
        <taxon>Metazoa</taxon>
        <taxon>Ecdysozoa</taxon>
        <taxon>Nematoda</taxon>
        <taxon>Chromadorea</taxon>
        <taxon>Rhabditida</taxon>
        <taxon>Rhabditina</taxon>
        <taxon>Rhabditomorpha</taxon>
        <taxon>Rhabditoidea</taxon>
        <taxon>Rhabditidae</taxon>
        <taxon>Peloderinae</taxon>
        <taxon>Caenorhabditis</taxon>
    </lineage>
</organism>
<evidence type="ECO:0000256" key="2">
    <source>
        <dbReference type="SAM" id="Phobius"/>
    </source>
</evidence>
<reference evidence="4" key="1">
    <citation type="submission" date="2010-08" db="EMBL/GenBank/DDBJ databases">
        <authorList>
            <consortium name="Caenorhabditis japonica Sequencing Consortium"/>
            <person name="Wilson R.K."/>
        </authorList>
    </citation>
    <scope>NUCLEOTIDE SEQUENCE [LARGE SCALE GENOMIC DNA]</scope>
    <source>
        <strain evidence="4">DF5081</strain>
    </source>
</reference>
<dbReference type="SUPFAM" id="SSF56235">
    <property type="entry name" value="N-terminal nucleophile aminohydrolases (Ntn hydrolases)"/>
    <property type="match status" value="1"/>
</dbReference>
<dbReference type="EnsemblMetazoa" id="CJA18749.1">
    <property type="protein sequence ID" value="CJA18749.1"/>
    <property type="gene ID" value="WBGene00137952"/>
</dbReference>
<dbReference type="InterPro" id="IPR029055">
    <property type="entry name" value="Ntn_hydrolases_N"/>
</dbReference>
<protein>
    <recommendedName>
        <fullName evidence="5">Gamma-glutamyltransferase</fullName>
    </recommendedName>
</protein>
<proteinExistence type="predicted"/>
<dbReference type="GO" id="GO:0036374">
    <property type="term" value="F:glutathione hydrolase activity"/>
    <property type="evidence" value="ECO:0007669"/>
    <property type="project" value="InterPro"/>
</dbReference>
<evidence type="ECO:0000313" key="4">
    <source>
        <dbReference type="Proteomes" id="UP000005237"/>
    </source>
</evidence>
<feature type="transmembrane region" description="Helical" evidence="2">
    <location>
        <begin position="6"/>
        <end position="30"/>
    </location>
</feature>
<dbReference type="InterPro" id="IPR043137">
    <property type="entry name" value="GGT_ssub_C"/>
</dbReference>
<accession>A0A8R1I3L8</accession>
<feature type="binding site" evidence="1">
    <location>
        <position position="190"/>
    </location>
    <ligand>
        <name>L-glutamate</name>
        <dbReference type="ChEBI" id="CHEBI:29985"/>
    </ligand>
</feature>
<keyword evidence="2" id="KW-0472">Membrane</keyword>
<reference evidence="3" key="2">
    <citation type="submission" date="2022-06" db="UniProtKB">
        <authorList>
            <consortium name="EnsemblMetazoa"/>
        </authorList>
    </citation>
    <scope>IDENTIFICATION</scope>
    <source>
        <strain evidence="3">DF5081</strain>
    </source>
</reference>
<dbReference type="GO" id="GO:0006751">
    <property type="term" value="P:glutathione catabolic process"/>
    <property type="evidence" value="ECO:0007669"/>
    <property type="project" value="InterPro"/>
</dbReference>
<sequence length="557" mass="60582">MLFDIPWIIILVQFIVILALVLGLFAFFLIRSDGSQVAYSTRTYQNFELQTISPRESPLTFRKLYKTTSESSVVDFDFSEDHSGESNGISTSQQSKPPVLVEEAIQSESINSLEAPDHEENLRAVVFTQSQQCSEIGKFVLVRGGNAVDAAISASFCLMGALPNKASLAGGMIMIVRSKDGRNVTTIMARETAPLNTNVEELKNNPGLAKVGSKAVGTPGVLNGLFRAFQKFSSARIQWKHLVLPTIQHCIRGFELSDDLITASTLPALSPFFQANQQNDKLFCKSLAATLTEIAEYENPLDAFYRGETAQKMVDELGGYLGVSDLEDYESDVNTAICSGLDVETKVCGPGAPSLFAVLANAYLATKNMSNLEKVNEKVTRSSIALAAKIADPMFVKSSTKYAQDLAQSAKPTSGEMKKVSVNFTESGSTEVFVIDENNMTVSVILSLGDDFGNLNYSTSGFFWNNKMRYFDLDDENVALAMQPGKVPTSIAAPIIVIKNDLVQAVSGGTDMLSLVHLLRDITHRNYDASKVAPALFVQNSAIQLKSPSSKHSITGY</sequence>
<name>A0A8R1I3L8_CAEJA</name>
<dbReference type="Proteomes" id="UP000005237">
    <property type="component" value="Unassembled WGS sequence"/>
</dbReference>
<keyword evidence="2" id="KW-0812">Transmembrane</keyword>
<keyword evidence="2" id="KW-1133">Transmembrane helix</keyword>
<evidence type="ECO:0000256" key="1">
    <source>
        <dbReference type="PIRSR" id="PIRSR600101-2"/>
    </source>
</evidence>
<dbReference type="GO" id="GO:0005886">
    <property type="term" value="C:plasma membrane"/>
    <property type="evidence" value="ECO:0007669"/>
    <property type="project" value="TreeGrafter"/>
</dbReference>
<dbReference type="PANTHER" id="PTHR11686">
    <property type="entry name" value="GAMMA GLUTAMYL TRANSPEPTIDASE"/>
    <property type="match status" value="1"/>
</dbReference>
<evidence type="ECO:0000313" key="3">
    <source>
        <dbReference type="EnsemblMetazoa" id="CJA18749.1"/>
    </source>
</evidence>
<evidence type="ECO:0008006" key="5">
    <source>
        <dbReference type="Google" id="ProtNLM"/>
    </source>
</evidence>
<dbReference type="Gene3D" id="3.60.20.40">
    <property type="match status" value="1"/>
</dbReference>
<dbReference type="InterPro" id="IPR000101">
    <property type="entry name" value="GGT_peptidase"/>
</dbReference>
<keyword evidence="4" id="KW-1185">Reference proteome</keyword>